<feature type="compositionally biased region" description="Acidic residues" evidence="6">
    <location>
        <begin position="939"/>
        <end position="953"/>
    </location>
</feature>
<dbReference type="Proteomes" id="UP000183994">
    <property type="component" value="Unassembled WGS sequence"/>
</dbReference>
<evidence type="ECO:0000313" key="10">
    <source>
        <dbReference type="Proteomes" id="UP000183994"/>
    </source>
</evidence>
<feature type="chain" id="PRO_5012522621" evidence="7">
    <location>
        <begin position="31"/>
        <end position="2130"/>
    </location>
</feature>
<evidence type="ECO:0000313" key="9">
    <source>
        <dbReference type="EMBL" id="SHJ09632.1"/>
    </source>
</evidence>
<evidence type="ECO:0000256" key="1">
    <source>
        <dbReference type="ARBA" id="ARBA00004613"/>
    </source>
</evidence>
<evidence type="ECO:0000259" key="8">
    <source>
        <dbReference type="Pfam" id="PF25390"/>
    </source>
</evidence>
<dbReference type="Gene3D" id="2.130.10.10">
    <property type="entry name" value="YVTN repeat-like/Quinoprotein amine dehydrogenase"/>
    <property type="match status" value="1"/>
</dbReference>
<dbReference type="SUPFAM" id="SSF117281">
    <property type="entry name" value="Kelch motif"/>
    <property type="match status" value="1"/>
</dbReference>
<dbReference type="InterPro" id="IPR051210">
    <property type="entry name" value="Ub_ligase/GEF_domain"/>
</dbReference>
<protein>
    <submittedName>
        <fullName evidence="9">Alpha-tubulin suppressor</fullName>
    </submittedName>
</protein>
<dbReference type="Gene3D" id="1.10.1330.10">
    <property type="entry name" value="Dockerin domain"/>
    <property type="match status" value="1"/>
</dbReference>
<evidence type="ECO:0000256" key="6">
    <source>
        <dbReference type="SAM" id="MobiDB-lite"/>
    </source>
</evidence>
<dbReference type="SUPFAM" id="SSF50985">
    <property type="entry name" value="RCC1/BLIP-II"/>
    <property type="match status" value="2"/>
</dbReference>
<dbReference type="Gene3D" id="2.130.10.30">
    <property type="entry name" value="Regulator of chromosome condensation 1/beta-lactamase-inhibitor protein II"/>
    <property type="match status" value="2"/>
</dbReference>
<dbReference type="SUPFAM" id="SSF50969">
    <property type="entry name" value="YVTN repeat-like/Quinoprotein amine dehydrogenase"/>
    <property type="match status" value="1"/>
</dbReference>
<name>A0A1M6GI98_9BACT</name>
<evidence type="ECO:0000256" key="3">
    <source>
        <dbReference type="ARBA" id="ARBA00022729"/>
    </source>
</evidence>
<dbReference type="InterPro" id="IPR058923">
    <property type="entry name" value="RCC1-like_dom"/>
</dbReference>
<dbReference type="InterPro" id="IPR000408">
    <property type="entry name" value="Reg_chr_condens"/>
</dbReference>
<dbReference type="SUPFAM" id="SSF103647">
    <property type="entry name" value="TSP type-3 repeat"/>
    <property type="match status" value="1"/>
</dbReference>
<dbReference type="InterPro" id="IPR015943">
    <property type="entry name" value="WD40/YVTN_repeat-like_dom_sf"/>
</dbReference>
<evidence type="ECO:0000256" key="4">
    <source>
        <dbReference type="ARBA" id="ARBA00022737"/>
    </source>
</evidence>
<evidence type="ECO:0000256" key="5">
    <source>
        <dbReference type="ARBA" id="ARBA00022837"/>
    </source>
</evidence>
<accession>A0A1M6GI98</accession>
<dbReference type="Gene3D" id="2.120.10.80">
    <property type="entry name" value="Kelch-type beta propeller"/>
    <property type="match status" value="1"/>
</dbReference>
<feature type="compositionally biased region" description="Polar residues" evidence="6">
    <location>
        <begin position="924"/>
        <end position="937"/>
    </location>
</feature>
<sequence length="2130" mass="230592">MKFGVLKIGQRSFTSLAMLILLFWTSPLSADNWTGIDGSVDNINNLMAQATSAVQSGSYVQAKEQLAATARNLERASSWAYYIWDERKSNPTYTPISLNPLPDELKVSYYQDRMDDSRAQYKQLLGEIDEARLQLGLKKLQTLFSILTGMVNLSKGIVDTVKDNPLMAPKNLIDLQAQVEEDAANIQVNFTRLEASGQLLNRLITLKNNVVKLFRELRTIRQGINVLVPEVERIEAAMPMALDSIQRGLSMPLPPAQQATFDGSPYSIELAVVEDGLDGAELPWESGETIISELYAEAQAAYNALTPTADDTQAWNDFNDWYDAWEESLTTPRENNIQQLNVLGEEWRQELISILTDYMAISYGSPVALSDCSSHDPIPEELKLTWTDPRAWKTEYQTALAAATGPAVAPSQTGALAADWHEVVIDYPSRLSSLVATYSKASQAARASMSYREWEDLLSTTDPRQPYQVFVLPRQSQNIMLENLNAIRSEANRFAGAAASAQSEIESLAWNLSVLQGKADAYRQFMENHADTVPTVEFDEKFTVSDADVTGLSARVYLAEDGISILETEAIIQYFEREVEQFAFEADEAGDQATEIGNQADALAFSINRMLAFNDAIAGKQAAAQEMLDYKFGDDDVFLGAGDYGYLFDSLEILDNYMWQHVDTVYYHSNPPDVETQIAPHVDYIQSLGQTAWRRFAQLTEEIWSVTDNLTFAHHELRPPLYNVGHGFNAGESFVILPENQPLVDEFTSVRFLKYHSRPYLEPFGYLTLDQIRQGIPNAADWIAAKLAGGYGELVIQRVSPSSYTIPVGRTIATPLVVRVTDSEGAPVAGAPISQDYDQAILQGEVVRSSDAQGLASFHPGPYNQTGTQTVTFSVAGEYTLTVTVYVTEDTDGDGCGDDWETFYGLDPDQDFDGAGDNDGDGLTNAQEQAVGSSPLSADTDDDGFTDLEEVEAGTDPADPADYPQDAPPESPSPPPMQLGVDWEKMADDLGDAAETDDWYYFTHAISFRNRIVALARYETEEVSGAVKAVHEAWTSKNGLQWTREASQPLWAPRTAFSLAVHNDRLWLAGGWTEDPENPGLVTARHADVWVSDNGLYWSRATDNAPFGQRRNGRLLSMGGKLWLVGGYVYNEQTGAYEAKNDVWSSSDGISWTQAMASAPWPLRYPTGMSAAVFEDKLWIMGGDLYDSQSGWTTYRDVWSSPDGANWTLETDAPAWDARYGAGLASLDGRLWLLGGTSHVDPYKSFEAWTSEDGVTWRSVKAPSKVRGQIFTHDHSLWSLVHTSGAASIIKHTLWRSRGPGVTSCTSGALQTKSPSASFAAGAEHALAITPDGGLWAWGANSAGQLGDGSTENRAKPVRIGEDSDWHVVAAGNYFSMAIKTDGSLWAWGQNYYGQLGVGDAENRQAPVRVGASADWASIGAGSNHVLAVKTDGTLWAWGLNNGGQLGIGSKENQAAPVQVGTDNDWLWAASGSTHGAALKTDGSVWTWGNNYYGQLGTTTAQEALTPSQGTEYEWKALTYGHQFIDAGNTTNASLTPGGALYLWGDNYSGQIGDGETSLKRWSATQIAPYDIWLAASCGSASTAAIGGDNSLWSWGSLSHFQPSGIQYAPENIPVPVGEAKDWIAVDAGANFCIAQKSDGSLWAWGTNQCGQLGTGTKTAEYEPAPVLALGPTESDADGDWMDDSWEILYFGGTPRDGEGDYDNDGLNDFLEFRIGTRPDSQDSDGDGMPDKWERDSGFDPAVDDALLDADKDGLSNLKEYLMVESRISLDGGIEAMAVSEDYLYLIDGIEGALMVFNTADPENPVPAGSYDGDFQSIYGISVNGDLACVANGDGVFHFIDVSDPHNPQGAGTYASGEGWIQGFDIGESVLAFADSPGNLQVVDISDPAAPVYKGTYDNEGVGGLGSVIVSGGRVYTTLWGSAVHIIDVSNPAAPLKIGEVVVELIWPPSMDVSGNLLYLGVRDGADGVLKAFDVSTPAAPQVVGGFPGFVEGLAMETPLASVLIDNNVNILDMGDPAAPEWLADIDEVSDSRIGEIEMSGDLVFALCGFGTEAHVAVLNISQFTRRNAAAAPGDIDHNNSVDMADAVIALQIASGNVPGEPVFADADVNNDNRIGTEEACFALQKAAGL</sequence>
<gene>
    <name evidence="9" type="ORF">SAMN02745216_01019</name>
</gene>
<organism evidence="9 10">
    <name type="scientific">Desulfatibacillum alkenivorans DSM 16219</name>
    <dbReference type="NCBI Taxonomy" id="1121393"/>
    <lineage>
        <taxon>Bacteria</taxon>
        <taxon>Pseudomonadati</taxon>
        <taxon>Thermodesulfobacteriota</taxon>
        <taxon>Desulfobacteria</taxon>
        <taxon>Desulfobacterales</taxon>
        <taxon>Desulfatibacillaceae</taxon>
        <taxon>Desulfatibacillum</taxon>
    </lineage>
</organism>
<reference evidence="10" key="1">
    <citation type="submission" date="2016-11" db="EMBL/GenBank/DDBJ databases">
        <authorList>
            <person name="Varghese N."/>
            <person name="Submissions S."/>
        </authorList>
    </citation>
    <scope>NUCLEOTIDE SEQUENCE [LARGE SCALE GENOMIC DNA]</scope>
    <source>
        <strain evidence="10">DSM 16219</strain>
    </source>
</reference>
<dbReference type="PANTHER" id="PTHR22870">
    <property type="entry name" value="REGULATOR OF CHROMOSOME CONDENSATION"/>
    <property type="match status" value="1"/>
</dbReference>
<feature type="domain" description="RCC1-like" evidence="8">
    <location>
        <begin position="1313"/>
        <end position="1584"/>
    </location>
</feature>
<dbReference type="Pfam" id="PF13540">
    <property type="entry name" value="RCC1_2"/>
    <property type="match status" value="1"/>
</dbReference>
<dbReference type="PRINTS" id="PR00633">
    <property type="entry name" value="RCCNDNSATION"/>
</dbReference>
<dbReference type="InterPro" id="IPR015915">
    <property type="entry name" value="Kelch-typ_b-propeller"/>
</dbReference>
<feature type="compositionally biased region" description="Pro residues" evidence="6">
    <location>
        <begin position="966"/>
        <end position="977"/>
    </location>
</feature>
<dbReference type="Pfam" id="PF25390">
    <property type="entry name" value="WD40_RLD"/>
    <property type="match status" value="1"/>
</dbReference>
<dbReference type="RefSeq" id="WP_073473625.1">
    <property type="nucleotide sequence ID" value="NZ_FQZU01000004.1"/>
</dbReference>
<feature type="region of interest" description="Disordered" evidence="6">
    <location>
        <begin position="890"/>
        <end position="981"/>
    </location>
</feature>
<comment type="subcellular location">
    <subcellularLocation>
        <location evidence="1">Secreted</location>
    </subcellularLocation>
</comment>
<evidence type="ECO:0000256" key="7">
    <source>
        <dbReference type="SAM" id="SignalP"/>
    </source>
</evidence>
<dbReference type="Pfam" id="PF08309">
    <property type="entry name" value="LVIVD"/>
    <property type="match status" value="3"/>
</dbReference>
<dbReference type="InterPro" id="IPR009091">
    <property type="entry name" value="RCC1/BLIP-II"/>
</dbReference>
<keyword evidence="5" id="KW-0106">Calcium</keyword>
<dbReference type="PANTHER" id="PTHR22870:SF408">
    <property type="entry name" value="OS09G0560450 PROTEIN"/>
    <property type="match status" value="1"/>
</dbReference>
<dbReference type="InterPro" id="IPR013211">
    <property type="entry name" value="LVIVD"/>
</dbReference>
<feature type="region of interest" description="Disordered" evidence="6">
    <location>
        <begin position="1715"/>
        <end position="1736"/>
    </location>
</feature>
<dbReference type="InterPro" id="IPR059100">
    <property type="entry name" value="TSP3_bac"/>
</dbReference>
<dbReference type="InterPro" id="IPR011044">
    <property type="entry name" value="Quino_amine_DH_bsu"/>
</dbReference>
<keyword evidence="10" id="KW-1185">Reference proteome</keyword>
<keyword evidence="3 7" id="KW-0732">Signal</keyword>
<dbReference type="InterPro" id="IPR036439">
    <property type="entry name" value="Dockerin_dom_sf"/>
</dbReference>
<dbReference type="InterPro" id="IPR028974">
    <property type="entry name" value="TSP_type-3_rpt"/>
</dbReference>
<dbReference type="PROSITE" id="PS50012">
    <property type="entry name" value="RCC1_3"/>
    <property type="match status" value="5"/>
</dbReference>
<dbReference type="STRING" id="1121393.SAMN02745216_01019"/>
<keyword evidence="2" id="KW-0964">Secreted</keyword>
<feature type="signal peptide" evidence="7">
    <location>
        <begin position="1"/>
        <end position="30"/>
    </location>
</feature>
<feature type="compositionally biased region" description="Acidic residues" evidence="6">
    <location>
        <begin position="908"/>
        <end position="920"/>
    </location>
</feature>
<dbReference type="Pfam" id="PF18884">
    <property type="entry name" value="TSP3_bac"/>
    <property type="match status" value="3"/>
</dbReference>
<dbReference type="EMBL" id="FQZU01000004">
    <property type="protein sequence ID" value="SHJ09632.1"/>
    <property type="molecule type" value="Genomic_DNA"/>
</dbReference>
<proteinExistence type="predicted"/>
<evidence type="ECO:0000256" key="2">
    <source>
        <dbReference type="ARBA" id="ARBA00022525"/>
    </source>
</evidence>
<dbReference type="SUPFAM" id="SSF49373">
    <property type="entry name" value="Invasin/intimin cell-adhesion fragments"/>
    <property type="match status" value="1"/>
</dbReference>
<dbReference type="InterPro" id="IPR008964">
    <property type="entry name" value="Invasin/intimin_cell_adhesion"/>
</dbReference>
<dbReference type="GO" id="GO:0005509">
    <property type="term" value="F:calcium ion binding"/>
    <property type="evidence" value="ECO:0007669"/>
    <property type="project" value="InterPro"/>
</dbReference>
<keyword evidence="4" id="KW-0677">Repeat</keyword>
<feature type="compositionally biased region" description="Acidic residues" evidence="6">
    <location>
        <begin position="890"/>
        <end position="901"/>
    </location>
</feature>
<feature type="compositionally biased region" description="Low complexity" evidence="6">
    <location>
        <begin position="956"/>
        <end position="965"/>
    </location>
</feature>
<dbReference type="GO" id="GO:0000272">
    <property type="term" value="P:polysaccharide catabolic process"/>
    <property type="evidence" value="ECO:0007669"/>
    <property type="project" value="InterPro"/>
</dbReference>